<feature type="compositionally biased region" description="Basic and acidic residues" evidence="1">
    <location>
        <begin position="1511"/>
        <end position="1521"/>
    </location>
</feature>
<feature type="compositionally biased region" description="Polar residues" evidence="1">
    <location>
        <begin position="438"/>
        <end position="447"/>
    </location>
</feature>
<feature type="compositionally biased region" description="Low complexity" evidence="1">
    <location>
        <begin position="1325"/>
        <end position="1338"/>
    </location>
</feature>
<feature type="region of interest" description="Disordered" evidence="1">
    <location>
        <begin position="1245"/>
        <end position="1308"/>
    </location>
</feature>
<dbReference type="Proteomes" id="UP000827092">
    <property type="component" value="Unassembled WGS sequence"/>
</dbReference>
<dbReference type="InterPro" id="IPR002557">
    <property type="entry name" value="Chitin-bd_dom"/>
</dbReference>
<feature type="region of interest" description="Disordered" evidence="1">
    <location>
        <begin position="1613"/>
        <end position="1789"/>
    </location>
</feature>
<feature type="compositionally biased region" description="Basic and acidic residues" evidence="1">
    <location>
        <begin position="1852"/>
        <end position="1865"/>
    </location>
</feature>
<feature type="compositionally biased region" description="Basic residues" evidence="1">
    <location>
        <begin position="355"/>
        <end position="366"/>
    </location>
</feature>
<name>A0AAV6UJ12_9ARAC</name>
<organism evidence="3 4">
    <name type="scientific">Oedothorax gibbosus</name>
    <dbReference type="NCBI Taxonomy" id="931172"/>
    <lineage>
        <taxon>Eukaryota</taxon>
        <taxon>Metazoa</taxon>
        <taxon>Ecdysozoa</taxon>
        <taxon>Arthropoda</taxon>
        <taxon>Chelicerata</taxon>
        <taxon>Arachnida</taxon>
        <taxon>Araneae</taxon>
        <taxon>Araneomorphae</taxon>
        <taxon>Entelegynae</taxon>
        <taxon>Araneoidea</taxon>
        <taxon>Linyphiidae</taxon>
        <taxon>Erigoninae</taxon>
        <taxon>Oedothorax</taxon>
    </lineage>
</organism>
<feature type="compositionally biased region" description="Polar residues" evidence="1">
    <location>
        <begin position="1720"/>
        <end position="1730"/>
    </location>
</feature>
<feature type="region of interest" description="Disordered" evidence="1">
    <location>
        <begin position="1803"/>
        <end position="1865"/>
    </location>
</feature>
<feature type="compositionally biased region" description="Low complexity" evidence="1">
    <location>
        <begin position="1356"/>
        <end position="1367"/>
    </location>
</feature>
<feature type="region of interest" description="Disordered" evidence="1">
    <location>
        <begin position="429"/>
        <end position="469"/>
    </location>
</feature>
<feature type="compositionally biased region" description="Pro residues" evidence="1">
    <location>
        <begin position="1368"/>
        <end position="1379"/>
    </location>
</feature>
<evidence type="ECO:0000313" key="3">
    <source>
        <dbReference type="EMBL" id="KAG8184234.1"/>
    </source>
</evidence>
<feature type="compositionally biased region" description="Low complexity" evidence="1">
    <location>
        <begin position="323"/>
        <end position="345"/>
    </location>
</feature>
<feature type="region of interest" description="Disordered" evidence="1">
    <location>
        <begin position="35"/>
        <end position="63"/>
    </location>
</feature>
<feature type="region of interest" description="Disordered" evidence="1">
    <location>
        <begin position="280"/>
        <end position="383"/>
    </location>
</feature>
<feature type="compositionally biased region" description="Low complexity" evidence="1">
    <location>
        <begin position="220"/>
        <end position="232"/>
    </location>
</feature>
<feature type="region of interest" description="Disordered" evidence="1">
    <location>
        <begin position="529"/>
        <end position="674"/>
    </location>
</feature>
<feature type="compositionally biased region" description="Basic residues" evidence="1">
    <location>
        <begin position="1342"/>
        <end position="1353"/>
    </location>
</feature>
<dbReference type="GO" id="GO:0005576">
    <property type="term" value="C:extracellular region"/>
    <property type="evidence" value="ECO:0007669"/>
    <property type="project" value="InterPro"/>
</dbReference>
<feature type="compositionally biased region" description="Polar residues" evidence="1">
    <location>
        <begin position="1430"/>
        <end position="1439"/>
    </location>
</feature>
<feature type="compositionally biased region" description="Basic residues" evidence="1">
    <location>
        <begin position="448"/>
        <end position="457"/>
    </location>
</feature>
<protein>
    <recommendedName>
        <fullName evidence="2">Chitin-binding type-2 domain-containing protein</fullName>
    </recommendedName>
</protein>
<feature type="compositionally biased region" description="Polar residues" evidence="1">
    <location>
        <begin position="1291"/>
        <end position="1304"/>
    </location>
</feature>
<dbReference type="EMBL" id="JAFNEN010000382">
    <property type="protein sequence ID" value="KAG8184234.1"/>
    <property type="molecule type" value="Genomic_DNA"/>
</dbReference>
<feature type="domain" description="Chitin-binding type-2" evidence="2">
    <location>
        <begin position="74"/>
        <end position="134"/>
    </location>
</feature>
<accession>A0AAV6UJ12</accession>
<feature type="compositionally biased region" description="Polar residues" evidence="1">
    <location>
        <begin position="1447"/>
        <end position="1463"/>
    </location>
</feature>
<feature type="compositionally biased region" description="Polar residues" evidence="1">
    <location>
        <begin position="1621"/>
        <end position="1642"/>
    </location>
</feature>
<feature type="compositionally biased region" description="Low complexity" evidence="1">
    <location>
        <begin position="1731"/>
        <end position="1757"/>
    </location>
</feature>
<feature type="region of interest" description="Disordered" evidence="1">
    <location>
        <begin position="205"/>
        <end position="232"/>
    </location>
</feature>
<sequence>MIVLGPIMAHCIAASVIIVLLLDRRALGAEKLSKHSTSPWFPAGPPPSKPSPSPTTSSTQSPEALLQSILPKVTFDCSGKTGYFPDIQFHCEVFHYCKSDGGRTTFACPHKSIFNQLSMVCEERTAFNVRICKEGAIGAKKKDGHKKTPKHHHPKSTTQQQKSYKEDAAKQHRMSPIMTTRTVDHARTSFSRALEDLLGYMNSDQQQAKKTFDPSDHIQTSSKTASSPKTTRSMLFESSKLTTTAKPKFSRILSNVSLERDSMQTSESRVIEDFSKEYDAIEGRRPPRQHKAVGRVLDVPHKRSHVSARSPTEPPPTKAQPITQTTASSTTAGHSSTLLSTPPSLFNADRSKAKDFRKRRRNNRKRKNEDLRQGDGDTSEATTTVHEGVTDAMDSASDIYPQQVNPENSLSWMGVGKNGEVKPYTLPPLPIPKEEHQTTSGLEPVTSTKRKRTRRPSLHGTTTTTPLPDEDFMLEMKFGEKISELSHHQYGQNSKTKTKPSEYSDLYDFEDIATEDYTERYSTTKPKKILAASRSKPKESNEHVDEDERFFHYPLTSTTKKIQKPEDLFPPPRAEPREQKSSDPYQHIYDKKTSFDDEEVTTTDEPTKTTFSYVGRHRSRSRGQPESKWKISERKKKEKVNVGSIFHSESTVRPRLQVPPTEDPMESEKDERSNGIASAQQNLLKLMNDFFAMSSTKSSTEESDDLRYMDEETVTPSYKESEEDMHRGESIHEDIEEIPPELLDMVDFISEQSDEDKRNLKSEESHEIIKISGPITNKHLKEILSDNFHRRKKPRKEPEDKYVVMPSEDKENLKDLAEVAQFASTRLGPLLKQMASDKTSVTVIPMKRESEKQRKPAVMSAKKIPVRVFYKETASTPTTFRATPKPMLKVVRSQLPNPSLQIIQSGRITPSNTYSQPHYKTKHLHSASTRPVVIHPKSMYPPHPPPLHKKAIPFGFPFAGHARPFVHPMRYMSHRKKRSVLKRERRQLRPNPPFLPFPRPVFPTFNPKFAPNFSPFKSIFAPNGLSTAGSSHSPFHFPKFDLRKPAFGESSSIYSKFPHSPPAPVRHITQSGDQTVIVEEVPVPIHVEVPDPNLLRPVHPGNHKQNLVDPFPSNNQFRAPSPSAVQHPPLMQGFQGRFPVTNNYRPYGLPSNVRPPLMNYHSSMTFAPPLPPTISNQGHLYALGVTNKPFLPSQPPPGRSPNSIVGAPPAQHFPAHSNSYPNYPYFQGSLTTPIADGQIPGRVMFSGYKPPKTTIGTKLPRTTRMPNRERKVKPENGSRPSSSKPRPSQSYYHVTNSPPQTYYNTYKEPRGRTPYEEALHKTFGSTSPSPVYSSSSPESPIPRRRPYKKRRPRPPTSSSTASSHVSPTPRPPEQVPPPLADFTSLPLQNEAKNSIQNTKDSKPSESSSLYPPAGYYGKDQLLQFFDSSSKSYNKASTPKSMDHNDLGENTSSAEVDETVTSLSGGDDSEQPAFGTRLKGNSDGRKRKKKRQPIQAPTQKSEVRTRPSNSPDDGKRSSEYVNRKPNRNQVREENSNGQRRPQYRPRNRPTPMPSHKPETHHFKYDGNTGGFYSVPSGLQTHVDPSYRPPQRPGSTDMFGIPHPAIDKSTYSLRPQGTGGPDFNSNFFSVPSEVAKQQKSSLHIMNTRPMPDSAREFFEAAVKESSKIKETSEDKENEEQSSQKSTADDKKQQSNPQVVRKLRKPKRKNRYNPRNNEDKLSASDTTTSGEPKSTSSQRSTTPATTTTNEPNPASTPNESANSPNDIKEQAFKSRSPLLPKALPDLSQKLPNGKIDYKKLNATISTSVSVSGAFPTDKQVSSETASEDSSKRVFSSQNGGLAVVKSNPKRKRTKQKLDRFGSDEESSAKTKYDIAASVLDIIKATAETEKLGGAGFYSNRYSAEPAASSKSSAWDLTRIDYNRTTSTR</sequence>
<feature type="compositionally biased region" description="Pro residues" evidence="1">
    <location>
        <begin position="42"/>
        <end position="53"/>
    </location>
</feature>
<feature type="compositionally biased region" description="Basic residues" evidence="1">
    <location>
        <begin position="1698"/>
        <end position="1709"/>
    </location>
</feature>
<feature type="region of interest" description="Disordered" evidence="1">
    <location>
        <begin position="1430"/>
        <end position="1566"/>
    </location>
</feature>
<dbReference type="GO" id="GO:0008061">
    <property type="term" value="F:chitin binding"/>
    <property type="evidence" value="ECO:0007669"/>
    <property type="project" value="InterPro"/>
</dbReference>
<comment type="caution">
    <text evidence="3">The sequence shown here is derived from an EMBL/GenBank/DDBJ whole genome shotgun (WGS) entry which is preliminary data.</text>
</comment>
<feature type="compositionally biased region" description="Polar residues" evidence="1">
    <location>
        <begin position="1494"/>
        <end position="1510"/>
    </location>
</feature>
<feature type="compositionally biased region" description="Basic and acidic residues" evidence="1">
    <location>
        <begin position="1651"/>
        <end position="1672"/>
    </location>
</feature>
<evidence type="ECO:0000259" key="2">
    <source>
        <dbReference type="PROSITE" id="PS50940"/>
    </source>
</evidence>
<feature type="compositionally biased region" description="Basic and acidic residues" evidence="1">
    <location>
        <begin position="1266"/>
        <end position="1276"/>
    </location>
</feature>
<feature type="compositionally biased region" description="Basic and acidic residues" evidence="1">
    <location>
        <begin position="1554"/>
        <end position="1563"/>
    </location>
</feature>
<feature type="compositionally biased region" description="Basic and acidic residues" evidence="1">
    <location>
        <begin position="623"/>
        <end position="632"/>
    </location>
</feature>
<keyword evidence="4" id="KW-1185">Reference proteome</keyword>
<feature type="region of interest" description="Disordered" evidence="1">
    <location>
        <begin position="140"/>
        <end position="173"/>
    </location>
</feature>
<evidence type="ECO:0000256" key="1">
    <source>
        <dbReference type="SAM" id="MobiDB-lite"/>
    </source>
</evidence>
<feature type="region of interest" description="Disordered" evidence="1">
    <location>
        <begin position="1321"/>
        <end position="1415"/>
    </location>
</feature>
<gene>
    <name evidence="3" type="ORF">JTE90_013210</name>
</gene>
<proteinExistence type="predicted"/>
<feature type="compositionally biased region" description="Basic residues" evidence="1">
    <location>
        <begin position="142"/>
        <end position="155"/>
    </location>
</feature>
<dbReference type="PROSITE" id="PS50940">
    <property type="entry name" value="CHIT_BIND_II"/>
    <property type="match status" value="1"/>
</dbReference>
<evidence type="ECO:0000313" key="4">
    <source>
        <dbReference type="Proteomes" id="UP000827092"/>
    </source>
</evidence>
<feature type="compositionally biased region" description="Polar residues" evidence="1">
    <location>
        <begin position="1385"/>
        <end position="1409"/>
    </location>
</feature>
<reference evidence="3 4" key="1">
    <citation type="journal article" date="2022" name="Nat. Ecol. Evol.">
        <title>A masculinizing supergene underlies an exaggerated male reproductive morph in a spider.</title>
        <authorList>
            <person name="Hendrickx F."/>
            <person name="De Corte Z."/>
            <person name="Sonet G."/>
            <person name="Van Belleghem S.M."/>
            <person name="Kostlbacher S."/>
            <person name="Vangestel C."/>
        </authorList>
    </citation>
    <scope>NUCLEOTIDE SEQUENCE [LARGE SCALE GENOMIC DNA]</scope>
    <source>
        <strain evidence="3">W744_W776</strain>
    </source>
</reference>
<feature type="compositionally biased region" description="Low complexity" evidence="1">
    <location>
        <begin position="1278"/>
        <end position="1290"/>
    </location>
</feature>